<proteinExistence type="predicted"/>
<evidence type="ECO:0000313" key="1">
    <source>
        <dbReference type="EMBL" id="GEU35397.1"/>
    </source>
</evidence>
<accession>A0A6L2JFR6</accession>
<reference evidence="1" key="1">
    <citation type="journal article" date="2019" name="Sci. Rep.">
        <title>Draft genome of Tanacetum cinerariifolium, the natural source of mosquito coil.</title>
        <authorList>
            <person name="Yamashiro T."/>
            <person name="Shiraishi A."/>
            <person name="Satake H."/>
            <person name="Nakayama K."/>
        </authorList>
    </citation>
    <scope>NUCLEOTIDE SEQUENCE</scope>
</reference>
<dbReference type="AlphaFoldDB" id="A0A6L2JFR6"/>
<comment type="caution">
    <text evidence="1">The sequence shown here is derived from an EMBL/GenBank/DDBJ whole genome shotgun (WGS) entry which is preliminary data.</text>
</comment>
<evidence type="ECO:0008006" key="2">
    <source>
        <dbReference type="Google" id="ProtNLM"/>
    </source>
</evidence>
<sequence>MELYKKLMKGVRMVACLGKCNAIGIGVINTFGDVKANQPRVIKCYNYKGKAHIAKQCIAMKLVKDSEWIKEKMLLAQAQEARVILHEEQQDFLANGLENFDSDRDDLLLHTTLIFKAYHVDAFDLDDDEAPSTSEIFMARHSPAETKYSEQLVSNNDSYDELNSNNNVISNVEYMVTIENDASHSFPPPEQNNDNVMILSSHNEKIRKRGESNPVPLACNASALPYELHSHLEIAVKVKMQPGPKPNVQIASIMMKA</sequence>
<name>A0A6L2JFR6_TANCI</name>
<gene>
    <name evidence="1" type="ORF">Tci_007375</name>
</gene>
<dbReference type="EMBL" id="BKCJ010000686">
    <property type="protein sequence ID" value="GEU35397.1"/>
    <property type="molecule type" value="Genomic_DNA"/>
</dbReference>
<organism evidence="1">
    <name type="scientific">Tanacetum cinerariifolium</name>
    <name type="common">Dalmatian daisy</name>
    <name type="synonym">Chrysanthemum cinerariifolium</name>
    <dbReference type="NCBI Taxonomy" id="118510"/>
    <lineage>
        <taxon>Eukaryota</taxon>
        <taxon>Viridiplantae</taxon>
        <taxon>Streptophyta</taxon>
        <taxon>Embryophyta</taxon>
        <taxon>Tracheophyta</taxon>
        <taxon>Spermatophyta</taxon>
        <taxon>Magnoliopsida</taxon>
        <taxon>eudicotyledons</taxon>
        <taxon>Gunneridae</taxon>
        <taxon>Pentapetalae</taxon>
        <taxon>asterids</taxon>
        <taxon>campanulids</taxon>
        <taxon>Asterales</taxon>
        <taxon>Asteraceae</taxon>
        <taxon>Asteroideae</taxon>
        <taxon>Anthemideae</taxon>
        <taxon>Anthemidinae</taxon>
        <taxon>Tanacetum</taxon>
    </lineage>
</organism>
<protein>
    <recommendedName>
        <fullName evidence="2">Integrase, catalytic region, zinc finger, CCHC-type, peptidase aspartic, catalytic</fullName>
    </recommendedName>
</protein>